<dbReference type="SUPFAM" id="SSF54826">
    <property type="entry name" value="Enolase N-terminal domain-like"/>
    <property type="match status" value="1"/>
</dbReference>
<protein>
    <recommendedName>
        <fullName evidence="6 7">o-succinylbenzoate synthase</fullName>
        <shortName evidence="7">OSB synthase</shortName>
        <shortName evidence="7">OSBS</shortName>
        <ecNumber evidence="6 7">4.2.1.113</ecNumber>
    </recommendedName>
    <alternativeName>
        <fullName evidence="7">4-(2'-carboxyphenyl)-4-oxybutyric acid synthase</fullName>
    </alternativeName>
    <alternativeName>
        <fullName evidence="7">o-succinylbenzoic acid synthase</fullName>
    </alternativeName>
</protein>
<comment type="pathway">
    <text evidence="7">Quinol/quinone metabolism; 1,4-dihydroxy-2-naphthoate biosynthesis; 1,4-dihydroxy-2-naphthoate from chorismate: step 4/7.</text>
</comment>
<dbReference type="Pfam" id="PF13378">
    <property type="entry name" value="MR_MLE_C"/>
    <property type="match status" value="1"/>
</dbReference>
<keyword evidence="3 7" id="KW-0479">Metal-binding</keyword>
<sequence length="369" mass="41003">MIDVRKVTLHHLEMNLVSPFKNSRETVHRRESILVELEDSSGSTGWGEVVAFSSPWYTEETIKTCHHMLTSFLIPDLLGQTFQHPEAYASSLQWIRRNQMAKASIESAVWDLYAKLLGRPLADVLGGTRSQIDSGVVVGMAPAAMMLQKMEQHIDEGYKRIKVKIEPGMDVELLEEIRTRFPDIPLMADANSAYTLSDLGHLKKLDSYNLMMIEQPLGHDDIIEHAVLQAEIKTPICLDESIITFNDAKNAIQLGSCGIINIKPGRVGGLAESKKIHDFCAEKGIPVWVGGMLETGVSRAHNIALASLSGFSIPGDISASSRYWEEDIITPEVKVDKGLIDVPAAAGIGFEIDRTKLEKYRTFKEEFTL</sequence>
<dbReference type="SFLD" id="SFLDS00001">
    <property type="entry name" value="Enolase"/>
    <property type="match status" value="1"/>
</dbReference>
<feature type="domain" description="Mandelate racemase/muconate lactonizing enzyme C-terminal" evidence="8">
    <location>
        <begin position="143"/>
        <end position="235"/>
    </location>
</feature>
<dbReference type="SMART" id="SM00922">
    <property type="entry name" value="MR_MLE"/>
    <property type="match status" value="1"/>
</dbReference>
<evidence type="ECO:0000259" key="8">
    <source>
        <dbReference type="SMART" id="SM00922"/>
    </source>
</evidence>
<dbReference type="InterPro" id="IPR013341">
    <property type="entry name" value="Mandelate_racemase_N_dom"/>
</dbReference>
<keyword evidence="5 7" id="KW-0456">Lyase</keyword>
<dbReference type="GO" id="GO:0000287">
    <property type="term" value="F:magnesium ion binding"/>
    <property type="evidence" value="ECO:0007669"/>
    <property type="project" value="UniProtKB-UniRule"/>
</dbReference>
<feature type="binding site" evidence="7">
    <location>
        <position position="189"/>
    </location>
    <ligand>
        <name>Mg(2+)</name>
        <dbReference type="ChEBI" id="CHEBI:18420"/>
    </ligand>
</feature>
<dbReference type="CDD" id="cd03317">
    <property type="entry name" value="NAAAR"/>
    <property type="match status" value="1"/>
</dbReference>
<dbReference type="InterPro" id="IPR013342">
    <property type="entry name" value="Mandelate_racemase_C"/>
</dbReference>
<dbReference type="OrthoDB" id="9774531at2"/>
<dbReference type="RefSeq" id="WP_029566205.1">
    <property type="nucleotide sequence ID" value="NZ_JNVC02000008.1"/>
</dbReference>
<evidence type="ECO:0000313" key="9">
    <source>
        <dbReference type="EMBL" id="KEZ49765.1"/>
    </source>
</evidence>
<dbReference type="Gene3D" id="3.20.20.120">
    <property type="entry name" value="Enolase-like C-terminal domain"/>
    <property type="match status" value="1"/>
</dbReference>
<proteinExistence type="inferred from homology"/>
<dbReference type="InterPro" id="IPR010197">
    <property type="entry name" value="OSBS/NAAAR"/>
</dbReference>
<reference evidence="9 10" key="1">
    <citation type="journal article" date="2005" name="Int. J. Syst. Evol. Microbiol.">
        <title>Bacillus cibi sp. nov., isolated from jeotgal, a traditional Korean fermented seafood.</title>
        <authorList>
            <person name="Yoon J.H."/>
            <person name="Lee C.H."/>
            <person name="Oh T.K."/>
        </authorList>
    </citation>
    <scope>NUCLEOTIDE SEQUENCE [LARGE SCALE GENOMIC DNA]</scope>
    <source>
        <strain evidence="9 10">DSM 16189</strain>
    </source>
</reference>
<comment type="pathway">
    <text evidence="7">Quinol/quinone metabolism; menaquinone biosynthesis.</text>
</comment>
<dbReference type="SUPFAM" id="SSF51604">
    <property type="entry name" value="Enolase C-terminal domain-like"/>
    <property type="match status" value="1"/>
</dbReference>
<feature type="active site" description="Proton acceptor" evidence="7">
    <location>
        <position position="263"/>
    </location>
</feature>
<dbReference type="SFLD" id="SFLDF00009">
    <property type="entry name" value="o-succinylbenzoate_synthase"/>
    <property type="match status" value="1"/>
</dbReference>
<keyword evidence="2 7" id="KW-0474">Menaquinone biosynthesis</keyword>
<dbReference type="Pfam" id="PF02746">
    <property type="entry name" value="MR_MLE_N"/>
    <property type="match status" value="1"/>
</dbReference>
<dbReference type="InterPro" id="IPR047585">
    <property type="entry name" value="MenC"/>
</dbReference>
<evidence type="ECO:0000256" key="6">
    <source>
        <dbReference type="ARBA" id="ARBA00029491"/>
    </source>
</evidence>
<keyword evidence="4 7" id="KW-0460">Magnesium</keyword>
<dbReference type="NCBIfam" id="TIGR01928">
    <property type="entry name" value="menC_lowGC_arch"/>
    <property type="match status" value="1"/>
</dbReference>
<evidence type="ECO:0000313" key="10">
    <source>
        <dbReference type="Proteomes" id="UP000028549"/>
    </source>
</evidence>
<organism evidence="9 10">
    <name type="scientific">Metabacillus indicus</name>
    <name type="common">Bacillus indicus</name>
    <dbReference type="NCBI Taxonomy" id="246786"/>
    <lineage>
        <taxon>Bacteria</taxon>
        <taxon>Bacillati</taxon>
        <taxon>Bacillota</taxon>
        <taxon>Bacilli</taxon>
        <taxon>Bacillales</taxon>
        <taxon>Bacillaceae</taxon>
        <taxon>Metabacillus</taxon>
    </lineage>
</organism>
<dbReference type="InterPro" id="IPR029065">
    <property type="entry name" value="Enolase_C-like"/>
</dbReference>
<dbReference type="UniPathway" id="UPA01057">
    <property type="reaction ID" value="UER00165"/>
</dbReference>
<comment type="caution">
    <text evidence="9">The sequence shown here is derived from an EMBL/GenBank/DDBJ whole genome shotgun (WGS) entry which is preliminary data.</text>
</comment>
<feature type="binding site" evidence="7">
    <location>
        <position position="214"/>
    </location>
    <ligand>
        <name>Mg(2+)</name>
        <dbReference type="ChEBI" id="CHEBI:18420"/>
    </ligand>
</feature>
<dbReference type="PANTHER" id="PTHR48073:SF5">
    <property type="entry name" value="O-SUCCINYLBENZOATE SYNTHASE"/>
    <property type="match status" value="1"/>
</dbReference>
<dbReference type="GO" id="GO:0009234">
    <property type="term" value="P:menaquinone biosynthetic process"/>
    <property type="evidence" value="ECO:0007669"/>
    <property type="project" value="UniProtKB-UniRule"/>
</dbReference>
<keyword evidence="10" id="KW-1185">Reference proteome</keyword>
<comment type="function">
    <text evidence="7">Converts 2-succinyl-6-hydroxy-2,4-cyclohexadiene-1-carboxylate (SHCHC) to 2-succinylbenzoate (OSB).</text>
</comment>
<evidence type="ECO:0000256" key="2">
    <source>
        <dbReference type="ARBA" id="ARBA00022428"/>
    </source>
</evidence>
<dbReference type="EMBL" id="JNVC02000008">
    <property type="protein sequence ID" value="KEZ49765.1"/>
    <property type="molecule type" value="Genomic_DNA"/>
</dbReference>
<dbReference type="SFLD" id="SFLDG00180">
    <property type="entry name" value="muconate_cycloisomerase"/>
    <property type="match status" value="1"/>
</dbReference>
<dbReference type="GO" id="GO:0043748">
    <property type="term" value="F:O-succinylbenzoate synthase activity"/>
    <property type="evidence" value="ECO:0007669"/>
    <property type="project" value="UniProtKB-EC"/>
</dbReference>
<dbReference type="PANTHER" id="PTHR48073">
    <property type="entry name" value="O-SUCCINYLBENZOATE SYNTHASE-RELATED"/>
    <property type="match status" value="1"/>
</dbReference>
<evidence type="ECO:0000256" key="3">
    <source>
        <dbReference type="ARBA" id="ARBA00022723"/>
    </source>
</evidence>
<dbReference type="EC" id="4.2.1.113" evidence="6 7"/>
<name>A0A084GR03_METID</name>
<dbReference type="Gene3D" id="3.30.390.10">
    <property type="entry name" value="Enolase-like, N-terminal domain"/>
    <property type="match status" value="1"/>
</dbReference>
<dbReference type="InterPro" id="IPR036849">
    <property type="entry name" value="Enolase-like_C_sf"/>
</dbReference>
<dbReference type="UniPathway" id="UPA00079"/>
<evidence type="ECO:0000256" key="5">
    <source>
        <dbReference type="ARBA" id="ARBA00023239"/>
    </source>
</evidence>
<accession>A0A084GR03</accession>
<evidence type="ECO:0000256" key="1">
    <source>
        <dbReference type="ARBA" id="ARBA00001968"/>
    </source>
</evidence>
<dbReference type="InterPro" id="IPR029017">
    <property type="entry name" value="Enolase-like_N"/>
</dbReference>
<feature type="active site" description="Proton donor" evidence="7">
    <location>
        <position position="164"/>
    </location>
</feature>
<feature type="binding site" evidence="7">
    <location>
        <position position="239"/>
    </location>
    <ligand>
        <name>Mg(2+)</name>
        <dbReference type="ChEBI" id="CHEBI:18420"/>
    </ligand>
</feature>
<comment type="similarity">
    <text evidence="7">Belongs to the mandelate racemase/muconate lactonizing enzyme family. MenC type 2 subfamily.</text>
</comment>
<dbReference type="HAMAP" id="MF_01933">
    <property type="entry name" value="MenC_2"/>
    <property type="match status" value="1"/>
</dbReference>
<gene>
    <name evidence="7" type="primary">menC</name>
    <name evidence="9" type="ORF">GS18_0214555</name>
</gene>
<comment type="cofactor">
    <cofactor evidence="1 7">
        <name>a divalent metal cation</name>
        <dbReference type="ChEBI" id="CHEBI:60240"/>
    </cofactor>
</comment>
<evidence type="ECO:0000256" key="7">
    <source>
        <dbReference type="HAMAP-Rule" id="MF_01933"/>
    </source>
</evidence>
<dbReference type="STRING" id="246786.GS18_0214555"/>
<dbReference type="AlphaFoldDB" id="A0A084GR03"/>
<evidence type="ECO:0000256" key="4">
    <source>
        <dbReference type="ARBA" id="ARBA00022842"/>
    </source>
</evidence>
<comment type="catalytic activity">
    <reaction evidence="7">
        <text>(1R,6R)-6-hydroxy-2-succinyl-cyclohexa-2,4-diene-1-carboxylate = 2-succinylbenzoate + H2O</text>
        <dbReference type="Rhea" id="RHEA:10196"/>
        <dbReference type="ChEBI" id="CHEBI:15377"/>
        <dbReference type="ChEBI" id="CHEBI:18325"/>
        <dbReference type="ChEBI" id="CHEBI:58689"/>
        <dbReference type="EC" id="4.2.1.113"/>
    </reaction>
</comment>
<dbReference type="Proteomes" id="UP000028549">
    <property type="component" value="Unassembled WGS sequence"/>
</dbReference>
<dbReference type="GO" id="GO:0016854">
    <property type="term" value="F:racemase and epimerase activity"/>
    <property type="evidence" value="ECO:0007669"/>
    <property type="project" value="UniProtKB-ARBA"/>
</dbReference>